<feature type="compositionally biased region" description="Polar residues" evidence="1">
    <location>
        <begin position="558"/>
        <end position="568"/>
    </location>
</feature>
<dbReference type="InParanoid" id="A0A0G4EU15"/>
<keyword evidence="3" id="KW-1185">Reference proteome</keyword>
<protein>
    <submittedName>
        <fullName evidence="2">Uncharacterized protein</fullName>
    </submittedName>
</protein>
<sequence length="606" mass="67257">MHYGLHDRRLAITMSPVVSWKPSPLELARQRSWLLTAMTQQLRIRFEPDGEDALSMSRQQADGFASLSCLFGEDDPKNVEPEAENQPLHFDASAIGVTKRIARLVLRPAAHIAAAINKSTLVECLHALDAFDCSCVGEVLKEVEDKALWGHWFADETLCAAMLDKLVDGPAIYQTFLMLPGMKTMVAKRIIDRPDVVAHYMRRVELYRNKAYEQAAECVWIKNVMATTLTMAEKGEIELTKEKLENFLVKSTDTATVTEAMEKLFCSRDMHLCTTELIEDPFKSGTSTHIGQMEVQCGGQTKITPGNHFFSLAHGVEVNQGESMKLADIERFELLLTPTTDYGLQTACFNGRAVYTLGGTELVAGILPAGSLCVSVGSHTEGVFQATRFQKKEQYVGSEATLAEVEVEVTVYFYPMRTFALHYLRMLIESRSFDVLGEVVHWTSKRNSAPVSECLCMFIAYATKELICPMELLTTWFSHWEDTLSSWTSTKAGRLISGSDPADIQPHALRIPTLVQLLSPTIDGNIKSDLKATLLSQPVIDTLFDAWLASKPGEDAMDTSSHARSTNDSNKRALDTSQAPSPISDSHTPNTPPHGGDKDAKRPRFQ</sequence>
<feature type="compositionally biased region" description="Basic and acidic residues" evidence="1">
    <location>
        <begin position="595"/>
        <end position="606"/>
    </location>
</feature>
<feature type="region of interest" description="Disordered" evidence="1">
    <location>
        <begin position="554"/>
        <end position="606"/>
    </location>
</feature>
<evidence type="ECO:0000256" key="1">
    <source>
        <dbReference type="SAM" id="MobiDB-lite"/>
    </source>
</evidence>
<dbReference type="Proteomes" id="UP000041254">
    <property type="component" value="Unassembled WGS sequence"/>
</dbReference>
<feature type="compositionally biased region" description="Polar residues" evidence="1">
    <location>
        <begin position="575"/>
        <end position="589"/>
    </location>
</feature>
<evidence type="ECO:0000313" key="2">
    <source>
        <dbReference type="EMBL" id="CEM01885.1"/>
    </source>
</evidence>
<accession>A0A0G4EU15</accession>
<dbReference type="EMBL" id="CDMY01000312">
    <property type="protein sequence ID" value="CEM01885.1"/>
    <property type="molecule type" value="Genomic_DNA"/>
</dbReference>
<proteinExistence type="predicted"/>
<evidence type="ECO:0000313" key="3">
    <source>
        <dbReference type="Proteomes" id="UP000041254"/>
    </source>
</evidence>
<gene>
    <name evidence="2" type="ORF">Vbra_22539</name>
</gene>
<dbReference type="AlphaFoldDB" id="A0A0G4EU15"/>
<dbReference type="VEuPathDB" id="CryptoDB:Vbra_22539"/>
<organism evidence="2 3">
    <name type="scientific">Vitrella brassicaformis (strain CCMP3155)</name>
    <dbReference type="NCBI Taxonomy" id="1169540"/>
    <lineage>
        <taxon>Eukaryota</taxon>
        <taxon>Sar</taxon>
        <taxon>Alveolata</taxon>
        <taxon>Colpodellida</taxon>
        <taxon>Vitrellaceae</taxon>
        <taxon>Vitrella</taxon>
    </lineage>
</organism>
<dbReference type="PhylomeDB" id="A0A0G4EU15"/>
<reference evidence="2 3" key="1">
    <citation type="submission" date="2014-11" db="EMBL/GenBank/DDBJ databases">
        <authorList>
            <person name="Zhu J."/>
            <person name="Qi W."/>
            <person name="Song R."/>
        </authorList>
    </citation>
    <scope>NUCLEOTIDE SEQUENCE [LARGE SCALE GENOMIC DNA]</scope>
</reference>
<name>A0A0G4EU15_VITBC</name>